<sequence>MNNSVRLILLATVVSAALAAASGCSAPASNGTAPSDKKPAASSPQAIEDMQNLVYKMDSVFDKYNVQKMSGWSDADTVYLEVRQRHNHREKLSDDELEQLKQHIYSTAGATFKLDIQQFILQEQPNMRGRIEDIDETGKRLLIVDPSHMIDNAQTMPDAAWYSIEETDTRLVQSGSDEPLVLADMKIGQTVDVWGNGLMLESYPGQTSALELVVVKSEENSHDLEGILTAIEPLQDEPNTFKLTLGNQQVVHLTDRSKSANGTPKNSAAELRVGDKVRLWLLSFHMRDQIRTATQFERME</sequence>
<evidence type="ECO:0000313" key="2">
    <source>
        <dbReference type="EMBL" id="CAH1215394.1"/>
    </source>
</evidence>
<feature type="signal peptide" evidence="1">
    <location>
        <begin position="1"/>
        <end position="19"/>
    </location>
</feature>
<keyword evidence="3" id="KW-1185">Reference proteome</keyword>
<organism evidence="2 3">
    <name type="scientific">Paenibacillus plantiphilus</name>
    <dbReference type="NCBI Taxonomy" id="2905650"/>
    <lineage>
        <taxon>Bacteria</taxon>
        <taxon>Bacillati</taxon>
        <taxon>Bacillota</taxon>
        <taxon>Bacilli</taxon>
        <taxon>Bacillales</taxon>
        <taxon>Paenibacillaceae</taxon>
        <taxon>Paenibacillus</taxon>
    </lineage>
</organism>
<dbReference type="Proteomes" id="UP000838686">
    <property type="component" value="Unassembled WGS sequence"/>
</dbReference>
<proteinExistence type="predicted"/>
<dbReference type="InterPro" id="IPR021598">
    <property type="entry name" value="DUF3221"/>
</dbReference>
<dbReference type="EMBL" id="CAKMMF010000024">
    <property type="protein sequence ID" value="CAH1215394.1"/>
    <property type="molecule type" value="Genomic_DNA"/>
</dbReference>
<accession>A0ABN8GUL1</accession>
<gene>
    <name evidence="2" type="ORF">PAECIP111893_03947</name>
</gene>
<dbReference type="Pfam" id="PF11518">
    <property type="entry name" value="DUF3221"/>
    <property type="match status" value="1"/>
</dbReference>
<dbReference type="PROSITE" id="PS51257">
    <property type="entry name" value="PROKAR_LIPOPROTEIN"/>
    <property type="match status" value="1"/>
</dbReference>
<reference evidence="2" key="1">
    <citation type="submission" date="2022-01" db="EMBL/GenBank/DDBJ databases">
        <authorList>
            <person name="Criscuolo A."/>
        </authorList>
    </citation>
    <scope>NUCLEOTIDE SEQUENCE</scope>
    <source>
        <strain evidence="2">CIP111893</strain>
    </source>
</reference>
<evidence type="ECO:0000313" key="3">
    <source>
        <dbReference type="Proteomes" id="UP000838686"/>
    </source>
</evidence>
<dbReference type="RefSeq" id="WP_236344297.1">
    <property type="nucleotide sequence ID" value="NZ_CAKMMF010000024.1"/>
</dbReference>
<comment type="caution">
    <text evidence="2">The sequence shown here is derived from an EMBL/GenBank/DDBJ whole genome shotgun (WGS) entry which is preliminary data.</text>
</comment>
<protein>
    <submittedName>
        <fullName evidence="2">Uncharacterized protein</fullName>
    </submittedName>
</protein>
<evidence type="ECO:0000256" key="1">
    <source>
        <dbReference type="SAM" id="SignalP"/>
    </source>
</evidence>
<feature type="chain" id="PRO_5046178618" evidence="1">
    <location>
        <begin position="20"/>
        <end position="300"/>
    </location>
</feature>
<name>A0ABN8GUL1_9BACL</name>
<keyword evidence="1" id="KW-0732">Signal</keyword>